<dbReference type="SUPFAM" id="SSF52540">
    <property type="entry name" value="P-loop containing nucleoside triphosphate hydrolases"/>
    <property type="match status" value="1"/>
</dbReference>
<name>A0A9P7E5P7_9AGAM</name>
<dbReference type="GeneID" id="64632980"/>
<organism evidence="3 4">
    <name type="scientific">Suillus subaureus</name>
    <dbReference type="NCBI Taxonomy" id="48587"/>
    <lineage>
        <taxon>Eukaryota</taxon>
        <taxon>Fungi</taxon>
        <taxon>Dikarya</taxon>
        <taxon>Basidiomycota</taxon>
        <taxon>Agaricomycotina</taxon>
        <taxon>Agaricomycetes</taxon>
        <taxon>Agaricomycetidae</taxon>
        <taxon>Boletales</taxon>
        <taxon>Suillineae</taxon>
        <taxon>Suillaceae</taxon>
        <taxon>Suillus</taxon>
    </lineage>
</organism>
<dbReference type="Gene3D" id="3.40.50.300">
    <property type="entry name" value="P-loop containing nucleotide triphosphate hydrolases"/>
    <property type="match status" value="1"/>
</dbReference>
<evidence type="ECO:0000256" key="1">
    <source>
        <dbReference type="ARBA" id="ARBA00022737"/>
    </source>
</evidence>
<dbReference type="Proteomes" id="UP000807769">
    <property type="component" value="Unassembled WGS sequence"/>
</dbReference>
<dbReference type="PANTHER" id="PTHR10039:SF14">
    <property type="entry name" value="NACHT DOMAIN-CONTAINING PROTEIN"/>
    <property type="match status" value="1"/>
</dbReference>
<evidence type="ECO:0000313" key="3">
    <source>
        <dbReference type="EMBL" id="KAG1811763.1"/>
    </source>
</evidence>
<dbReference type="AlphaFoldDB" id="A0A9P7E5P7"/>
<sequence length="355" mass="40025">MDFAHPLSSSSSWNRLCNVVEYSGIFDSEYRQPHSRCMENTCVALRKSIIEVLGQRDWTTIWLNGLAGVGKTSIAFTIAEEMKAAKRLAATFFFSHKRAQRAAAIIPTIAYQLAIAFPRIREDIVKAIESDDSLLSPGKSHADQMRALVITPLQTLRFREEPYVIIIDALDECFSWEEAARLVALLTDTLAGPALPFIHVIFTSRPEDRIRAAIPSNVHDILLTTRDEDTIQDVRLFLRVSLDKTRTIRPIVFGQPPIPWPSEDEFETLVFKAGGLFVYAAMAMNFISAAGHHPQERLELLLREKSTVGADIDQLYRQIIATSEDPLAHCQMLAVYYPSFRAVTTCGTPRTFLRR</sequence>
<dbReference type="InterPro" id="IPR056884">
    <property type="entry name" value="NPHP3-like_N"/>
</dbReference>
<feature type="domain" description="NACHT" evidence="2">
    <location>
        <begin position="59"/>
        <end position="206"/>
    </location>
</feature>
<dbReference type="InterPro" id="IPR027417">
    <property type="entry name" value="P-loop_NTPase"/>
</dbReference>
<dbReference type="RefSeq" id="XP_041190184.1">
    <property type="nucleotide sequence ID" value="XM_041338964.1"/>
</dbReference>
<dbReference type="InterPro" id="IPR007111">
    <property type="entry name" value="NACHT_NTPase"/>
</dbReference>
<gene>
    <name evidence="3" type="ORF">BJ212DRAFT_1465456</name>
</gene>
<keyword evidence="1" id="KW-0677">Repeat</keyword>
<reference evidence="3" key="1">
    <citation type="journal article" date="2020" name="New Phytol.">
        <title>Comparative genomics reveals dynamic genome evolution in host specialist ectomycorrhizal fungi.</title>
        <authorList>
            <person name="Lofgren L.A."/>
            <person name="Nguyen N.H."/>
            <person name="Vilgalys R."/>
            <person name="Ruytinx J."/>
            <person name="Liao H.L."/>
            <person name="Branco S."/>
            <person name="Kuo A."/>
            <person name="LaButti K."/>
            <person name="Lipzen A."/>
            <person name="Andreopoulos W."/>
            <person name="Pangilinan J."/>
            <person name="Riley R."/>
            <person name="Hundley H."/>
            <person name="Na H."/>
            <person name="Barry K."/>
            <person name="Grigoriev I.V."/>
            <person name="Stajich J.E."/>
            <person name="Kennedy P.G."/>
        </authorList>
    </citation>
    <scope>NUCLEOTIDE SEQUENCE</scope>
    <source>
        <strain evidence="3">MN1</strain>
    </source>
</reference>
<accession>A0A9P7E5P7</accession>
<dbReference type="Pfam" id="PF24883">
    <property type="entry name" value="NPHP3_N"/>
    <property type="match status" value="1"/>
</dbReference>
<proteinExistence type="predicted"/>
<dbReference type="PROSITE" id="PS50837">
    <property type="entry name" value="NACHT"/>
    <property type="match status" value="1"/>
</dbReference>
<dbReference type="OrthoDB" id="3027122at2759"/>
<keyword evidence="4" id="KW-1185">Reference proteome</keyword>
<evidence type="ECO:0000259" key="2">
    <source>
        <dbReference type="PROSITE" id="PS50837"/>
    </source>
</evidence>
<protein>
    <recommendedName>
        <fullName evidence="2">NACHT domain-containing protein</fullName>
    </recommendedName>
</protein>
<comment type="caution">
    <text evidence="3">The sequence shown here is derived from an EMBL/GenBank/DDBJ whole genome shotgun (WGS) entry which is preliminary data.</text>
</comment>
<dbReference type="EMBL" id="JABBWG010000028">
    <property type="protein sequence ID" value="KAG1811763.1"/>
    <property type="molecule type" value="Genomic_DNA"/>
</dbReference>
<evidence type="ECO:0000313" key="4">
    <source>
        <dbReference type="Proteomes" id="UP000807769"/>
    </source>
</evidence>
<dbReference type="PANTHER" id="PTHR10039">
    <property type="entry name" value="AMELOGENIN"/>
    <property type="match status" value="1"/>
</dbReference>